<comment type="caution">
    <text evidence="9">The sequence shown here is derived from an EMBL/GenBank/DDBJ whole genome shotgun (WGS) entry which is preliminary data.</text>
</comment>
<dbReference type="AlphaFoldDB" id="A0A399LXE4"/>
<protein>
    <submittedName>
        <fullName evidence="9">ABC transporter permease</fullName>
    </submittedName>
</protein>
<feature type="transmembrane region" description="Helical" evidence="7">
    <location>
        <begin position="103"/>
        <end position="125"/>
    </location>
</feature>
<dbReference type="RefSeq" id="WP_119371986.1">
    <property type="nucleotide sequence ID" value="NZ_QWLL01000067.1"/>
</dbReference>
<evidence type="ECO:0000256" key="4">
    <source>
        <dbReference type="ARBA" id="ARBA00022692"/>
    </source>
</evidence>
<name>A0A399LXE4_9PSED</name>
<dbReference type="PROSITE" id="PS50928">
    <property type="entry name" value="ABC_TM1"/>
    <property type="match status" value="1"/>
</dbReference>
<organism evidence="9 10">
    <name type="scientific">Pseudomonas monteilii</name>
    <dbReference type="NCBI Taxonomy" id="76759"/>
    <lineage>
        <taxon>Bacteria</taxon>
        <taxon>Pseudomonadati</taxon>
        <taxon>Pseudomonadota</taxon>
        <taxon>Gammaproteobacteria</taxon>
        <taxon>Pseudomonadales</taxon>
        <taxon>Pseudomonadaceae</taxon>
        <taxon>Pseudomonas</taxon>
    </lineage>
</organism>
<dbReference type="CDD" id="cd06261">
    <property type="entry name" value="TM_PBP2"/>
    <property type="match status" value="1"/>
</dbReference>
<evidence type="ECO:0000256" key="1">
    <source>
        <dbReference type="ARBA" id="ARBA00004651"/>
    </source>
</evidence>
<evidence type="ECO:0000313" key="10">
    <source>
        <dbReference type="Proteomes" id="UP000265875"/>
    </source>
</evidence>
<dbReference type="Pfam" id="PF19300">
    <property type="entry name" value="BPD_transp_1_N"/>
    <property type="match status" value="1"/>
</dbReference>
<evidence type="ECO:0000256" key="2">
    <source>
        <dbReference type="ARBA" id="ARBA00022448"/>
    </source>
</evidence>
<feature type="transmembrane region" description="Helical" evidence="7">
    <location>
        <begin position="12"/>
        <end position="32"/>
    </location>
</feature>
<dbReference type="GO" id="GO:0005886">
    <property type="term" value="C:plasma membrane"/>
    <property type="evidence" value="ECO:0007669"/>
    <property type="project" value="UniProtKB-SubCell"/>
</dbReference>
<dbReference type="InterPro" id="IPR045621">
    <property type="entry name" value="BPD_transp_1_N"/>
</dbReference>
<comment type="subcellular location">
    <subcellularLocation>
        <location evidence="1 7">Cell membrane</location>
        <topology evidence="1 7">Multi-pass membrane protein</topology>
    </subcellularLocation>
</comment>
<evidence type="ECO:0000313" key="9">
    <source>
        <dbReference type="EMBL" id="RII74181.1"/>
    </source>
</evidence>
<dbReference type="Gene3D" id="1.10.3720.10">
    <property type="entry name" value="MetI-like"/>
    <property type="match status" value="1"/>
</dbReference>
<dbReference type="EMBL" id="QWLL01000067">
    <property type="protein sequence ID" value="RII74181.1"/>
    <property type="molecule type" value="Genomic_DNA"/>
</dbReference>
<keyword evidence="4 7" id="KW-0812">Transmembrane</keyword>
<keyword evidence="5 7" id="KW-1133">Transmembrane helix</keyword>
<evidence type="ECO:0000259" key="8">
    <source>
        <dbReference type="PROSITE" id="PS50928"/>
    </source>
</evidence>
<keyword evidence="6 7" id="KW-0472">Membrane</keyword>
<accession>A0A399LXE4</accession>
<reference evidence="9 10" key="1">
    <citation type="submission" date="2018-08" db="EMBL/GenBank/DDBJ databases">
        <title>Draft genome sequence of the cyanotroph, Pseudomonas monteilii BCN3.</title>
        <authorList>
            <person name="Jones L.B."/>
            <person name="Kunz D.A."/>
        </authorList>
    </citation>
    <scope>NUCLEOTIDE SEQUENCE [LARGE SCALE GENOMIC DNA]</scope>
    <source>
        <strain evidence="9 10">BCN3</strain>
    </source>
</reference>
<keyword evidence="3" id="KW-1003">Cell membrane</keyword>
<dbReference type="SUPFAM" id="SSF161098">
    <property type="entry name" value="MetI-like"/>
    <property type="match status" value="1"/>
</dbReference>
<proteinExistence type="inferred from homology"/>
<feature type="transmembrane region" description="Helical" evidence="7">
    <location>
        <begin position="247"/>
        <end position="273"/>
    </location>
</feature>
<dbReference type="PANTHER" id="PTHR43163">
    <property type="entry name" value="DIPEPTIDE TRANSPORT SYSTEM PERMEASE PROTEIN DPPB-RELATED"/>
    <property type="match status" value="1"/>
</dbReference>
<dbReference type="InterPro" id="IPR035906">
    <property type="entry name" value="MetI-like_sf"/>
</dbReference>
<feature type="transmembrane region" description="Helical" evidence="7">
    <location>
        <begin position="193"/>
        <end position="211"/>
    </location>
</feature>
<dbReference type="Pfam" id="PF00528">
    <property type="entry name" value="BPD_transp_1"/>
    <property type="match status" value="1"/>
</dbReference>
<dbReference type="GO" id="GO:0055085">
    <property type="term" value="P:transmembrane transport"/>
    <property type="evidence" value="ECO:0007669"/>
    <property type="project" value="InterPro"/>
</dbReference>
<evidence type="ECO:0000256" key="5">
    <source>
        <dbReference type="ARBA" id="ARBA00022989"/>
    </source>
</evidence>
<evidence type="ECO:0000256" key="3">
    <source>
        <dbReference type="ARBA" id="ARBA00022475"/>
    </source>
</evidence>
<evidence type="ECO:0000256" key="6">
    <source>
        <dbReference type="ARBA" id="ARBA00023136"/>
    </source>
</evidence>
<dbReference type="PANTHER" id="PTHR43163:SF9">
    <property type="entry name" value="ABC TRANSPORTER PERMEASE PROTEIN"/>
    <property type="match status" value="1"/>
</dbReference>
<feature type="transmembrane region" description="Helical" evidence="7">
    <location>
        <begin position="293"/>
        <end position="312"/>
    </location>
</feature>
<gene>
    <name evidence="9" type="ORF">D0894_27595</name>
</gene>
<dbReference type="Proteomes" id="UP000265875">
    <property type="component" value="Unassembled WGS sequence"/>
</dbReference>
<keyword evidence="2 7" id="KW-0813">Transport</keyword>
<evidence type="ECO:0000256" key="7">
    <source>
        <dbReference type="RuleBase" id="RU363032"/>
    </source>
</evidence>
<feature type="transmembrane region" description="Helical" evidence="7">
    <location>
        <begin position="137"/>
        <end position="163"/>
    </location>
</feature>
<feature type="domain" description="ABC transmembrane type-1" evidence="8">
    <location>
        <begin position="99"/>
        <end position="312"/>
    </location>
</feature>
<comment type="similarity">
    <text evidence="7">Belongs to the binding-protein-dependent transport system permease family.</text>
</comment>
<dbReference type="InterPro" id="IPR000515">
    <property type="entry name" value="MetI-like"/>
</dbReference>
<sequence length="330" mass="35892">MSGVFFLGGRLGRAVLMVLGVLVLSFLLIRLAPGDPALLMAGEAGVDDPAFIANLRHAMGLDKPLLQQLLIYLGQVAHLDLGYSYRNQTSVWSLLAERLPATLSLMGSAFVVSSLLGVTLGVIAARARQRRHWLDGIISHGALVLYAVPTFWLAMLLILLFSVNLDWLPAFGMETVAREFHGGAWLADRLRHLLLPCLSLSFLFLALYVHLTRAATLEALNQEYVYTARAKGLRPGRILFGHVLRNALLPVVTFAGLQLGQLASGALLVEVVYSWPGIGRLMYDALAQRDYGVLMGGFLLISVLVVGFNLLTDLACRLLDPRIGVGGQQP</sequence>